<dbReference type="EMBL" id="BQXO01000002">
    <property type="protein sequence ID" value="GKT05610.1"/>
    <property type="molecule type" value="Genomic_DNA"/>
</dbReference>
<dbReference type="Pfam" id="PF24710">
    <property type="entry name" value="DUF7671"/>
    <property type="match status" value="1"/>
</dbReference>
<reference evidence="2 3" key="1">
    <citation type="submission" date="2022-03" db="EMBL/GenBank/DDBJ databases">
        <title>Draft genome sequence of Furfurilactobacillus curtus JCM 31185.</title>
        <authorList>
            <person name="Suzuki S."/>
            <person name="Endo A."/>
            <person name="Kajikawa A."/>
        </authorList>
    </citation>
    <scope>NUCLEOTIDE SEQUENCE [LARGE SCALE GENOMIC DNA]</scope>
    <source>
        <strain evidence="2 3">JCM 31185</strain>
    </source>
</reference>
<evidence type="ECO:0000313" key="2">
    <source>
        <dbReference type="EMBL" id="GKT05610.1"/>
    </source>
</evidence>
<sequence length="103" mass="11887">MKAKYEVTRYTGVPVTTDSAGHYVVTTGSKLHDWRTGKHTRGHFNQLGQLFLTENNLLIAVLATQPVAFKDRHQWTPMQRFTSETLSNEMVVKLRQQFHLDET</sequence>
<evidence type="ECO:0000313" key="3">
    <source>
        <dbReference type="Proteomes" id="UP001628078"/>
    </source>
</evidence>
<name>A0ABQ5JNP5_9LACO</name>
<dbReference type="InterPro" id="IPR056088">
    <property type="entry name" value="DUF7671"/>
</dbReference>
<evidence type="ECO:0000259" key="1">
    <source>
        <dbReference type="Pfam" id="PF24710"/>
    </source>
</evidence>
<proteinExistence type="predicted"/>
<feature type="domain" description="DUF7671" evidence="1">
    <location>
        <begin position="2"/>
        <end position="92"/>
    </location>
</feature>
<dbReference type="RefSeq" id="WP_407882989.1">
    <property type="nucleotide sequence ID" value="NZ_BQXO01000002.1"/>
</dbReference>
<gene>
    <name evidence="2" type="ORF">JCM31185_08980</name>
</gene>
<accession>A0ABQ5JNP5</accession>
<organism evidence="2 3">
    <name type="scientific">Furfurilactobacillus curtus</name>
    <dbReference type="NCBI Taxonomy" id="1746200"/>
    <lineage>
        <taxon>Bacteria</taxon>
        <taxon>Bacillati</taxon>
        <taxon>Bacillota</taxon>
        <taxon>Bacilli</taxon>
        <taxon>Lactobacillales</taxon>
        <taxon>Lactobacillaceae</taxon>
        <taxon>Furfurilactobacillus</taxon>
    </lineage>
</organism>
<protein>
    <recommendedName>
        <fullName evidence="1">DUF7671 domain-containing protein</fullName>
    </recommendedName>
</protein>
<dbReference type="Proteomes" id="UP001628078">
    <property type="component" value="Unassembled WGS sequence"/>
</dbReference>
<comment type="caution">
    <text evidence="2">The sequence shown here is derived from an EMBL/GenBank/DDBJ whole genome shotgun (WGS) entry which is preliminary data.</text>
</comment>
<keyword evidence="3" id="KW-1185">Reference proteome</keyword>